<keyword evidence="2" id="KW-0004">4Fe-4S</keyword>
<keyword evidence="3" id="KW-0949">S-adenosyl-L-methionine</keyword>
<dbReference type="SUPFAM" id="SSF102114">
    <property type="entry name" value="Radical SAM enzymes"/>
    <property type="match status" value="1"/>
</dbReference>
<dbReference type="InParanoid" id="A0A554NB82"/>
<organism evidence="9 10">
    <name type="scientific">Haloglomus irregulare</name>
    <dbReference type="NCBI Taxonomy" id="2234134"/>
    <lineage>
        <taxon>Archaea</taxon>
        <taxon>Methanobacteriati</taxon>
        <taxon>Methanobacteriota</taxon>
        <taxon>Stenosarchaea group</taxon>
        <taxon>Halobacteria</taxon>
        <taxon>Halobacteriales</taxon>
        <taxon>Natronomonadaceae</taxon>
        <taxon>Haloglomus</taxon>
    </lineage>
</organism>
<gene>
    <name evidence="9" type="ORF">DP107_06635</name>
</gene>
<name>A0A554NB82_9EURY</name>
<evidence type="ECO:0000313" key="10">
    <source>
        <dbReference type="Proteomes" id="UP000319894"/>
    </source>
</evidence>
<dbReference type="AlphaFoldDB" id="A0A554NB82"/>
<dbReference type="PANTHER" id="PTHR43306">
    <property type="entry name" value="7,8-DIHYDRO-6-HYDROXYMETHYLPTERIN DIMETHYLTRANSFERASE"/>
    <property type="match status" value="1"/>
</dbReference>
<dbReference type="InterPro" id="IPR034474">
    <property type="entry name" value="Methyltransferase_Class_D"/>
</dbReference>
<dbReference type="SFLD" id="SFLDG01067">
    <property type="entry name" value="SPASM/twitch_domain_containing"/>
    <property type="match status" value="1"/>
</dbReference>
<evidence type="ECO:0000256" key="5">
    <source>
        <dbReference type="ARBA" id="ARBA00023004"/>
    </source>
</evidence>
<dbReference type="GO" id="GO:0032324">
    <property type="term" value="P:molybdopterin cofactor biosynthetic process"/>
    <property type="evidence" value="ECO:0007669"/>
    <property type="project" value="UniProtKB-ARBA"/>
</dbReference>
<dbReference type="InterPro" id="IPR013785">
    <property type="entry name" value="Aldolase_TIM"/>
</dbReference>
<feature type="compositionally biased region" description="Acidic residues" evidence="7">
    <location>
        <begin position="472"/>
        <end position="483"/>
    </location>
</feature>
<dbReference type="SMART" id="SM00729">
    <property type="entry name" value="Elp3"/>
    <property type="match status" value="1"/>
</dbReference>
<feature type="domain" description="Radical SAM core" evidence="8">
    <location>
        <begin position="81"/>
        <end position="299"/>
    </location>
</feature>
<evidence type="ECO:0000256" key="4">
    <source>
        <dbReference type="ARBA" id="ARBA00022723"/>
    </source>
</evidence>
<dbReference type="PROSITE" id="PS01305">
    <property type="entry name" value="MOAA_NIFB_PQQE"/>
    <property type="match status" value="1"/>
</dbReference>
<reference evidence="9 10" key="1">
    <citation type="submission" date="2018-06" db="EMBL/GenBank/DDBJ databases">
        <title>Natronomonas sp. F16-60 a new haloarchaeon isolated from a solar saltern of Isla Cristina, Huelva, Spain.</title>
        <authorList>
            <person name="Duran-Viseras A."/>
            <person name="Sanchez-Porro C."/>
            <person name="Ventosa A."/>
        </authorList>
    </citation>
    <scope>NUCLEOTIDE SEQUENCE [LARGE SCALE GENOMIC DNA]</scope>
    <source>
        <strain evidence="9 10">F16-60</strain>
    </source>
</reference>
<keyword evidence="4" id="KW-0479">Metal-binding</keyword>
<evidence type="ECO:0000256" key="3">
    <source>
        <dbReference type="ARBA" id="ARBA00022691"/>
    </source>
</evidence>
<evidence type="ECO:0000256" key="7">
    <source>
        <dbReference type="SAM" id="MobiDB-lite"/>
    </source>
</evidence>
<dbReference type="PANTHER" id="PTHR43306:SF1">
    <property type="entry name" value="7,8-DIHYDRO-6-HYDROXYMETHYLPTERIN DIMETHYLTRANSFERASE"/>
    <property type="match status" value="1"/>
</dbReference>
<proteinExistence type="predicted"/>
<dbReference type="InterPro" id="IPR007197">
    <property type="entry name" value="rSAM"/>
</dbReference>
<dbReference type="GO" id="GO:0051539">
    <property type="term" value="F:4 iron, 4 sulfur cluster binding"/>
    <property type="evidence" value="ECO:0007669"/>
    <property type="project" value="UniProtKB-KW"/>
</dbReference>
<dbReference type="InterPro" id="IPR056488">
    <property type="entry name" value="Zn_ribbon_HMPTM"/>
</dbReference>
<accession>A0A554NB82</accession>
<evidence type="ECO:0000259" key="8">
    <source>
        <dbReference type="PROSITE" id="PS51918"/>
    </source>
</evidence>
<dbReference type="EMBL" id="QMDX01000003">
    <property type="protein sequence ID" value="TSD14656.1"/>
    <property type="molecule type" value="Genomic_DNA"/>
</dbReference>
<keyword evidence="10" id="KW-1185">Reference proteome</keyword>
<evidence type="ECO:0000256" key="6">
    <source>
        <dbReference type="ARBA" id="ARBA00023014"/>
    </source>
</evidence>
<dbReference type="Gene3D" id="3.20.20.70">
    <property type="entry name" value="Aldolase class I"/>
    <property type="match status" value="1"/>
</dbReference>
<dbReference type="GO" id="GO:0003824">
    <property type="term" value="F:catalytic activity"/>
    <property type="evidence" value="ECO:0007669"/>
    <property type="project" value="InterPro"/>
</dbReference>
<protein>
    <submittedName>
        <fullName evidence="9">Radical SAM protein</fullName>
    </submittedName>
</protein>
<evidence type="ECO:0000256" key="2">
    <source>
        <dbReference type="ARBA" id="ARBA00022485"/>
    </source>
</evidence>
<keyword evidence="5" id="KW-0408">Iron</keyword>
<feature type="region of interest" description="Disordered" evidence="7">
    <location>
        <begin position="467"/>
        <end position="495"/>
    </location>
</feature>
<evidence type="ECO:0000256" key="1">
    <source>
        <dbReference type="ARBA" id="ARBA00001966"/>
    </source>
</evidence>
<dbReference type="PROSITE" id="PS51918">
    <property type="entry name" value="RADICAL_SAM"/>
    <property type="match status" value="1"/>
</dbReference>
<dbReference type="Pfam" id="PF23545">
    <property type="entry name" value="Zn_ribbon_HMPTM"/>
    <property type="match status" value="1"/>
</dbReference>
<dbReference type="Proteomes" id="UP000319894">
    <property type="component" value="Unassembled WGS sequence"/>
</dbReference>
<dbReference type="OrthoDB" id="30736at2157"/>
<comment type="cofactor">
    <cofactor evidence="1">
        <name>[4Fe-4S] cluster</name>
        <dbReference type="ChEBI" id="CHEBI:49883"/>
    </cofactor>
</comment>
<evidence type="ECO:0000313" key="9">
    <source>
        <dbReference type="EMBL" id="TSD14656.1"/>
    </source>
</evidence>
<dbReference type="RefSeq" id="WP_144261373.1">
    <property type="nucleotide sequence ID" value="NZ_QMDX01000003.1"/>
</dbReference>
<dbReference type="InterPro" id="IPR058240">
    <property type="entry name" value="rSAM_sf"/>
</dbReference>
<dbReference type="SFLD" id="SFLDS00029">
    <property type="entry name" value="Radical_SAM"/>
    <property type="match status" value="1"/>
</dbReference>
<dbReference type="GO" id="GO:0046872">
    <property type="term" value="F:metal ion binding"/>
    <property type="evidence" value="ECO:0007669"/>
    <property type="project" value="UniProtKB-KW"/>
</dbReference>
<keyword evidence="6" id="KW-0411">Iron-sulfur</keyword>
<dbReference type="InterPro" id="IPR000385">
    <property type="entry name" value="MoaA_NifB_PqqE_Fe-S-bd_CS"/>
</dbReference>
<comment type="caution">
    <text evidence="9">The sequence shown here is derived from an EMBL/GenBank/DDBJ whole genome shotgun (WGS) entry which is preliminary data.</text>
</comment>
<dbReference type="Pfam" id="PF04055">
    <property type="entry name" value="Radical_SAM"/>
    <property type="match status" value="1"/>
</dbReference>
<dbReference type="InterPro" id="IPR006638">
    <property type="entry name" value="Elp3/MiaA/NifB-like_rSAM"/>
</dbReference>
<dbReference type="CDD" id="cd01335">
    <property type="entry name" value="Radical_SAM"/>
    <property type="match status" value="1"/>
</dbReference>
<sequence length="495" mass="53491">MSGTPRVLAETTSLCPDCLERIPGRYEVHEDGDDEHVELARECSDHGHASRRVWGSVDHWEWAHEMAGGVAPEPAPEEEFVVDNDHACLAVVEVTESCNLSCSFCFASSSPEGAHRPTEEVVDLLETVKQDGEPRPVQFSGGEPTVRDDLPELVELARDMDFTHIEVNTNGIRLGTEEGYAGRLADAGVTAIYLQFDGLSGEASEEIREVDIIEEKRRAVEACREAGLPVVLVPTVVPDVNDDEMADIVEFAMDNLDVVESINFQPVAQFGRYEEHGGRFSMDEAARTFADQMPGLGTRDFMPIPCCSATCQMASILVRDDDGEVSSLAQYVSPELYQQMSSMIGEEQWLEMMAGTDLGGDAVCSAVGCCGDDATPIPGVPDEILEMFGDVLAVSFTGFMDVDVGDAGKLSNCCVSVPTESGELVPFCAYNMTTDDGEYAIRNRNDWGGRDAVGAPTSFADRATEAAAADLPDPEADALDADPGETTHYLAEDDD</sequence>